<evidence type="ECO:0000256" key="4">
    <source>
        <dbReference type="ARBA" id="ARBA00022692"/>
    </source>
</evidence>
<dbReference type="PANTHER" id="PTHR33695">
    <property type="entry name" value="LIPOPROTEIN SIGNAL PEPTIDASE"/>
    <property type="match status" value="1"/>
</dbReference>
<gene>
    <name evidence="9" type="primary">lspA</name>
    <name evidence="11" type="ORF">ACFPQ6_15505</name>
</gene>
<name>A0ABW1DQ14_9DEIO</name>
<evidence type="ECO:0000256" key="1">
    <source>
        <dbReference type="ARBA" id="ARBA00006139"/>
    </source>
</evidence>
<keyword evidence="4 9" id="KW-0812">Transmembrane</keyword>
<dbReference type="Pfam" id="PF01252">
    <property type="entry name" value="Peptidase_A8"/>
    <property type="match status" value="1"/>
</dbReference>
<keyword evidence="3 9" id="KW-0645">Protease</keyword>
<dbReference type="EMBL" id="JBHSOH010000031">
    <property type="protein sequence ID" value="MFC5849711.1"/>
    <property type="molecule type" value="Genomic_DNA"/>
</dbReference>
<feature type="active site" evidence="9">
    <location>
        <position position="136"/>
    </location>
</feature>
<evidence type="ECO:0000313" key="11">
    <source>
        <dbReference type="EMBL" id="MFC5849711.1"/>
    </source>
</evidence>
<proteinExistence type="inferred from homology"/>
<evidence type="ECO:0000313" key="12">
    <source>
        <dbReference type="Proteomes" id="UP001595979"/>
    </source>
</evidence>
<comment type="pathway">
    <text evidence="9">Protein modification; lipoprotein biosynthesis (signal peptide cleavage).</text>
</comment>
<keyword evidence="6 9" id="KW-0378">Hydrolase</keyword>
<reference evidence="12" key="1">
    <citation type="journal article" date="2019" name="Int. J. Syst. Evol. Microbiol.">
        <title>The Global Catalogue of Microorganisms (GCM) 10K type strain sequencing project: providing services to taxonomists for standard genome sequencing and annotation.</title>
        <authorList>
            <consortium name="The Broad Institute Genomics Platform"/>
            <consortium name="The Broad Institute Genome Sequencing Center for Infectious Disease"/>
            <person name="Wu L."/>
            <person name="Ma J."/>
        </authorList>
    </citation>
    <scope>NUCLEOTIDE SEQUENCE [LARGE SCALE GENOMIC DNA]</scope>
    <source>
        <strain evidence="12">CGMCC 1.15053</strain>
    </source>
</reference>
<keyword evidence="7 9" id="KW-1133">Transmembrane helix</keyword>
<dbReference type="InterPro" id="IPR001872">
    <property type="entry name" value="Peptidase_A8"/>
</dbReference>
<comment type="function">
    <text evidence="9">This protein specifically catalyzes the removal of signal peptides from prolipoproteins.</text>
</comment>
<keyword evidence="5 9" id="KW-0064">Aspartyl protease</keyword>
<evidence type="ECO:0000256" key="6">
    <source>
        <dbReference type="ARBA" id="ARBA00022801"/>
    </source>
</evidence>
<protein>
    <recommendedName>
        <fullName evidence="9">Lipoprotein signal peptidase</fullName>
        <ecNumber evidence="9">3.4.23.36</ecNumber>
    </recommendedName>
    <alternativeName>
        <fullName evidence="9">Prolipoprotein signal peptidase</fullName>
    </alternativeName>
    <alternativeName>
        <fullName evidence="9">Signal peptidase II</fullName>
        <shortName evidence="9">SPase II</shortName>
    </alternativeName>
</protein>
<keyword evidence="8 9" id="KW-0472">Membrane</keyword>
<feature type="active site" evidence="9">
    <location>
        <position position="110"/>
    </location>
</feature>
<comment type="catalytic activity">
    <reaction evidence="9">
        <text>Release of signal peptides from bacterial membrane prolipoproteins. Hydrolyzes -Xaa-Yaa-Zaa-|-(S,diacylglyceryl)Cys-, in which Xaa is hydrophobic (preferably Leu), and Yaa (Ala or Ser) and Zaa (Gly or Ala) have small, neutral side chains.</text>
        <dbReference type="EC" id="3.4.23.36"/>
    </reaction>
</comment>
<evidence type="ECO:0000256" key="7">
    <source>
        <dbReference type="ARBA" id="ARBA00022989"/>
    </source>
</evidence>
<organism evidence="11 12">
    <name type="scientific">Deinococcus petrolearius</name>
    <dbReference type="NCBI Taxonomy" id="1751295"/>
    <lineage>
        <taxon>Bacteria</taxon>
        <taxon>Thermotogati</taxon>
        <taxon>Deinococcota</taxon>
        <taxon>Deinococci</taxon>
        <taxon>Deinococcales</taxon>
        <taxon>Deinococcaceae</taxon>
        <taxon>Deinococcus</taxon>
    </lineage>
</organism>
<evidence type="ECO:0000256" key="9">
    <source>
        <dbReference type="HAMAP-Rule" id="MF_00161"/>
    </source>
</evidence>
<comment type="similarity">
    <text evidence="1 9 10">Belongs to the peptidase A8 family.</text>
</comment>
<dbReference type="PANTHER" id="PTHR33695:SF1">
    <property type="entry name" value="LIPOPROTEIN SIGNAL PEPTIDASE"/>
    <property type="match status" value="1"/>
</dbReference>
<keyword evidence="2 9" id="KW-1003">Cell membrane</keyword>
<evidence type="ECO:0000256" key="3">
    <source>
        <dbReference type="ARBA" id="ARBA00022670"/>
    </source>
</evidence>
<dbReference type="HAMAP" id="MF_00161">
    <property type="entry name" value="LspA"/>
    <property type="match status" value="1"/>
</dbReference>
<evidence type="ECO:0000256" key="5">
    <source>
        <dbReference type="ARBA" id="ARBA00022750"/>
    </source>
</evidence>
<dbReference type="Proteomes" id="UP001595979">
    <property type="component" value="Unassembled WGS sequence"/>
</dbReference>
<dbReference type="RefSeq" id="WP_380051075.1">
    <property type="nucleotide sequence ID" value="NZ_JBHSOH010000031.1"/>
</dbReference>
<comment type="subcellular location">
    <subcellularLocation>
        <location evidence="9">Cell membrane</location>
        <topology evidence="9">Multi-pass membrane protein</topology>
    </subcellularLocation>
</comment>
<sequence>MRALALVLTLFLVDQGTKIWAAATLPGRAPSPLLPGLFDLLYVENPGMAWGLLSNATLPLAVLRGSVGLALLALVFRDMAGWPRQLSLSLIAAGALGNALDGFRLGFVVDLLSSPALSKVTRLLGAGDFPVFNLADVWVVLGTLLLSGTEFRKRPHPTTSPSA</sequence>
<evidence type="ECO:0000256" key="2">
    <source>
        <dbReference type="ARBA" id="ARBA00022475"/>
    </source>
</evidence>
<accession>A0ABW1DQ14</accession>
<dbReference type="PRINTS" id="PR00781">
    <property type="entry name" value="LIPOSIGPTASE"/>
</dbReference>
<evidence type="ECO:0000256" key="8">
    <source>
        <dbReference type="ARBA" id="ARBA00023136"/>
    </source>
</evidence>
<dbReference type="EC" id="3.4.23.36" evidence="9"/>
<evidence type="ECO:0000256" key="10">
    <source>
        <dbReference type="RuleBase" id="RU004181"/>
    </source>
</evidence>
<keyword evidence="12" id="KW-1185">Reference proteome</keyword>
<comment type="caution">
    <text evidence="11">The sequence shown here is derived from an EMBL/GenBank/DDBJ whole genome shotgun (WGS) entry which is preliminary data.</text>
</comment>